<keyword evidence="2 5" id="KW-0812">Transmembrane</keyword>
<keyword evidence="8" id="KW-1185">Reference proteome</keyword>
<dbReference type="InterPro" id="IPR011547">
    <property type="entry name" value="SLC26A/SulP_dom"/>
</dbReference>
<dbReference type="Proteomes" id="UP001208041">
    <property type="component" value="Unassembled WGS sequence"/>
</dbReference>
<dbReference type="InterPro" id="IPR001902">
    <property type="entry name" value="SLC26A/SulP_fam"/>
</dbReference>
<feature type="transmembrane region" description="Helical" evidence="5">
    <location>
        <begin position="369"/>
        <end position="386"/>
    </location>
</feature>
<feature type="transmembrane region" description="Helical" evidence="5">
    <location>
        <begin position="268"/>
        <end position="292"/>
    </location>
</feature>
<dbReference type="Pfam" id="PF00916">
    <property type="entry name" value="Sulfate_transp"/>
    <property type="match status" value="1"/>
</dbReference>
<dbReference type="Gene3D" id="3.30.750.24">
    <property type="entry name" value="STAS domain"/>
    <property type="match status" value="1"/>
</dbReference>
<dbReference type="GO" id="GO:0016020">
    <property type="term" value="C:membrane"/>
    <property type="evidence" value="ECO:0007669"/>
    <property type="project" value="UniProtKB-SubCell"/>
</dbReference>
<evidence type="ECO:0000256" key="5">
    <source>
        <dbReference type="SAM" id="Phobius"/>
    </source>
</evidence>
<dbReference type="RefSeq" id="WP_263952800.1">
    <property type="nucleotide sequence ID" value="NZ_JAOYFC010000001.1"/>
</dbReference>
<feature type="transmembrane region" description="Helical" evidence="5">
    <location>
        <begin position="132"/>
        <end position="150"/>
    </location>
</feature>
<dbReference type="NCBIfam" id="TIGR00815">
    <property type="entry name" value="sulP"/>
    <property type="match status" value="1"/>
</dbReference>
<dbReference type="CDD" id="cd07042">
    <property type="entry name" value="STAS_SulP_like_sulfate_transporter"/>
    <property type="match status" value="1"/>
</dbReference>
<evidence type="ECO:0000313" key="8">
    <source>
        <dbReference type="Proteomes" id="UP001208041"/>
    </source>
</evidence>
<name>A0AAE3IXJ2_9RHOB</name>
<gene>
    <name evidence="7" type="primary">sulP</name>
    <name evidence="7" type="ORF">OH136_05345</name>
</gene>
<evidence type="ECO:0000259" key="6">
    <source>
        <dbReference type="PROSITE" id="PS50801"/>
    </source>
</evidence>
<evidence type="ECO:0000256" key="4">
    <source>
        <dbReference type="ARBA" id="ARBA00023136"/>
    </source>
</evidence>
<protein>
    <submittedName>
        <fullName evidence="7">Sulfate permease</fullName>
    </submittedName>
</protein>
<feature type="transmembrane region" description="Helical" evidence="5">
    <location>
        <begin position="170"/>
        <end position="194"/>
    </location>
</feature>
<feature type="domain" description="STAS" evidence="6">
    <location>
        <begin position="452"/>
        <end position="572"/>
    </location>
</feature>
<comment type="caution">
    <text evidence="7">The sequence shown here is derived from an EMBL/GenBank/DDBJ whole genome shotgun (WGS) entry which is preliminary data.</text>
</comment>
<evidence type="ECO:0000256" key="2">
    <source>
        <dbReference type="ARBA" id="ARBA00022692"/>
    </source>
</evidence>
<accession>A0AAE3IXJ2</accession>
<evidence type="ECO:0000256" key="3">
    <source>
        <dbReference type="ARBA" id="ARBA00022989"/>
    </source>
</evidence>
<feature type="transmembrane region" description="Helical" evidence="5">
    <location>
        <begin position="99"/>
        <end position="120"/>
    </location>
</feature>
<sequence length="574" mass="60524">MLSRYLPILNWAPSYSRETFSADASAAIIVTIMLIPQSLAYALLAGLPPEVGLYASIAPLVIYTFFGTSMTLAVGPVAVASLMTASAIGELTSRGTPEYIGAAIVLALLSGGILVAMGVARMGFLSNFLSHPVISGFITASAIIIAFGQLKHILGFNIEGHTLLELGAGLATGLSTTNIATLVVGGAAIGFLVWSRRSLAPLLVRRGLSTNLANSLSKAAPVLAVIVTTLTVWLLELQTAGVSIVGEVPRGLPAPKLPPFDADLWGSLFLPALIIGVVGYVETISVAQTLAAKRRERIDPDQELIALGASNIGAAVSGGFPVTGGFSRSVVNFDAGARTPAAGAFTAVGIALATVFLTPLLYFLPKATLAATILVAVLSLIDLQGIKQTWAYSKSDFTAMIGTIFGTLIFGVEVGIAVGVLSSLVLFLWRTSRPHFAVVGRVPGTEHYRNIQRHSVETTPGVLSIRVDESLYFPNARFLEDTINDAVSMDPEIRDVVLMCSAVNFIDASALESLEQIDHRLKDAGIRLHLSEVKGPVLDRLNRSSFVTDLSGEVFLSQFEADQSLAQRAKAKLG</sequence>
<feature type="transmembrane region" description="Helical" evidence="5">
    <location>
        <begin position="342"/>
        <end position="362"/>
    </location>
</feature>
<feature type="transmembrane region" description="Helical" evidence="5">
    <location>
        <begin position="215"/>
        <end position="235"/>
    </location>
</feature>
<feature type="transmembrane region" description="Helical" evidence="5">
    <location>
        <begin position="51"/>
        <end position="79"/>
    </location>
</feature>
<dbReference type="Pfam" id="PF01740">
    <property type="entry name" value="STAS"/>
    <property type="match status" value="1"/>
</dbReference>
<dbReference type="EMBL" id="JAOYFC010000001">
    <property type="protein sequence ID" value="MCV6823975.1"/>
    <property type="molecule type" value="Genomic_DNA"/>
</dbReference>
<dbReference type="GO" id="GO:0055085">
    <property type="term" value="P:transmembrane transport"/>
    <property type="evidence" value="ECO:0007669"/>
    <property type="project" value="InterPro"/>
</dbReference>
<evidence type="ECO:0000256" key="1">
    <source>
        <dbReference type="ARBA" id="ARBA00004141"/>
    </source>
</evidence>
<dbReference type="InterPro" id="IPR002645">
    <property type="entry name" value="STAS_dom"/>
</dbReference>
<dbReference type="PROSITE" id="PS50801">
    <property type="entry name" value="STAS"/>
    <property type="match status" value="1"/>
</dbReference>
<dbReference type="AlphaFoldDB" id="A0AAE3IXJ2"/>
<organism evidence="7 8">
    <name type="scientific">Halocynthiibacter halioticoli</name>
    <dbReference type="NCBI Taxonomy" id="2986804"/>
    <lineage>
        <taxon>Bacteria</taxon>
        <taxon>Pseudomonadati</taxon>
        <taxon>Pseudomonadota</taxon>
        <taxon>Alphaproteobacteria</taxon>
        <taxon>Rhodobacterales</taxon>
        <taxon>Paracoccaceae</taxon>
        <taxon>Halocynthiibacter</taxon>
    </lineage>
</organism>
<dbReference type="InterPro" id="IPR036513">
    <property type="entry name" value="STAS_dom_sf"/>
</dbReference>
<evidence type="ECO:0000313" key="7">
    <source>
        <dbReference type="EMBL" id="MCV6823975.1"/>
    </source>
</evidence>
<comment type="subcellular location">
    <subcellularLocation>
        <location evidence="1">Membrane</location>
        <topology evidence="1">Multi-pass membrane protein</topology>
    </subcellularLocation>
</comment>
<dbReference type="PANTHER" id="PTHR11814">
    <property type="entry name" value="SULFATE TRANSPORTER"/>
    <property type="match status" value="1"/>
</dbReference>
<feature type="transmembrane region" description="Helical" evidence="5">
    <location>
        <begin position="20"/>
        <end position="44"/>
    </location>
</feature>
<reference evidence="7" key="1">
    <citation type="submission" date="2022-10" db="EMBL/GenBank/DDBJ databases">
        <authorList>
            <person name="Yue Y."/>
        </authorList>
    </citation>
    <scope>NUCLEOTIDE SEQUENCE</scope>
    <source>
        <strain evidence="7">Z654</strain>
    </source>
</reference>
<keyword evidence="4 5" id="KW-0472">Membrane</keyword>
<proteinExistence type="predicted"/>
<dbReference type="SUPFAM" id="SSF52091">
    <property type="entry name" value="SpoIIaa-like"/>
    <property type="match status" value="1"/>
</dbReference>
<feature type="transmembrane region" description="Helical" evidence="5">
    <location>
        <begin position="398"/>
        <end position="429"/>
    </location>
</feature>
<keyword evidence="3 5" id="KW-1133">Transmembrane helix</keyword>
<feature type="transmembrane region" description="Helical" evidence="5">
    <location>
        <begin position="304"/>
        <end position="322"/>
    </location>
</feature>